<evidence type="ECO:0000259" key="3">
    <source>
        <dbReference type="PROSITE" id="PS51465"/>
    </source>
</evidence>
<evidence type="ECO:0000313" key="5">
    <source>
        <dbReference type="Proteomes" id="UP001235939"/>
    </source>
</evidence>
<keyword evidence="2" id="KW-0812">Transmembrane</keyword>
<dbReference type="InterPro" id="IPR039016">
    <property type="entry name" value="RECK"/>
</dbReference>
<dbReference type="PROSITE" id="PS51465">
    <property type="entry name" value="KAZAL_2"/>
    <property type="match status" value="1"/>
</dbReference>
<evidence type="ECO:0000313" key="4">
    <source>
        <dbReference type="EMBL" id="UYV75058.1"/>
    </source>
</evidence>
<keyword evidence="2" id="KW-0472">Membrane</keyword>
<gene>
    <name evidence="4" type="ORF">LAZ67_12002262</name>
</gene>
<keyword evidence="5" id="KW-1185">Reference proteome</keyword>
<dbReference type="SMART" id="SM00280">
    <property type="entry name" value="KAZAL"/>
    <property type="match status" value="3"/>
</dbReference>
<organism evidence="4 5">
    <name type="scientific">Cordylochernes scorpioides</name>
    <dbReference type="NCBI Taxonomy" id="51811"/>
    <lineage>
        <taxon>Eukaryota</taxon>
        <taxon>Metazoa</taxon>
        <taxon>Ecdysozoa</taxon>
        <taxon>Arthropoda</taxon>
        <taxon>Chelicerata</taxon>
        <taxon>Arachnida</taxon>
        <taxon>Pseudoscorpiones</taxon>
        <taxon>Cheliferoidea</taxon>
        <taxon>Chernetidae</taxon>
        <taxon>Cordylochernes</taxon>
    </lineage>
</organism>
<name>A0ABY6L578_9ARAC</name>
<dbReference type="Gene3D" id="3.30.420.10">
    <property type="entry name" value="Ribonuclease H-like superfamily/Ribonuclease H"/>
    <property type="match status" value="2"/>
</dbReference>
<dbReference type="InterPro" id="IPR056976">
    <property type="entry name" value="EGF1_RECK"/>
</dbReference>
<feature type="domain" description="Kazal-like" evidence="3">
    <location>
        <begin position="480"/>
        <end position="521"/>
    </location>
</feature>
<reference evidence="4 5" key="1">
    <citation type="submission" date="2022-01" db="EMBL/GenBank/DDBJ databases">
        <title>A chromosomal length assembly of Cordylochernes scorpioides.</title>
        <authorList>
            <person name="Zeh D."/>
            <person name="Zeh J."/>
        </authorList>
    </citation>
    <scope>NUCLEOTIDE SEQUENCE [LARGE SCALE GENOMIC DNA]</scope>
    <source>
        <strain evidence="4">IN4F17</strain>
        <tissue evidence="4">Whole Body</tissue>
    </source>
</reference>
<dbReference type="Pfam" id="PF07648">
    <property type="entry name" value="Kazal_2"/>
    <property type="match status" value="3"/>
</dbReference>
<evidence type="ECO:0000256" key="2">
    <source>
        <dbReference type="SAM" id="Phobius"/>
    </source>
</evidence>
<dbReference type="Gene3D" id="3.30.60.30">
    <property type="match status" value="2"/>
</dbReference>
<dbReference type="EMBL" id="CP092874">
    <property type="protein sequence ID" value="UYV75058.1"/>
    <property type="molecule type" value="Genomic_DNA"/>
</dbReference>
<dbReference type="CDD" id="cd00104">
    <property type="entry name" value="KAZAL_FS"/>
    <property type="match status" value="1"/>
</dbReference>
<feature type="region of interest" description="Disordered" evidence="1">
    <location>
        <begin position="262"/>
        <end position="305"/>
    </location>
</feature>
<dbReference type="Pfam" id="PF25028">
    <property type="entry name" value="FnI_RECK"/>
    <property type="match status" value="1"/>
</dbReference>
<dbReference type="InterPro" id="IPR036397">
    <property type="entry name" value="RNaseH_sf"/>
</dbReference>
<dbReference type="PANTHER" id="PTHR13487:SF3">
    <property type="entry name" value="REVERSION-INDUCING CYSTEINE-RICH PROTEIN WITH KAZAL MOTIFS"/>
    <property type="match status" value="1"/>
</dbReference>
<keyword evidence="2" id="KW-1133">Transmembrane helix</keyword>
<dbReference type="PANTHER" id="PTHR13487">
    <property type="entry name" value="SERINE PROTEASE INHIBITOR"/>
    <property type="match status" value="1"/>
</dbReference>
<dbReference type="InterPro" id="IPR036058">
    <property type="entry name" value="Kazal_dom_sf"/>
</dbReference>
<dbReference type="Pfam" id="PF25027">
    <property type="entry name" value="EGF1_RECK"/>
    <property type="match status" value="1"/>
</dbReference>
<dbReference type="SUPFAM" id="SSF100895">
    <property type="entry name" value="Kazal-type serine protease inhibitors"/>
    <property type="match status" value="3"/>
</dbReference>
<evidence type="ECO:0000256" key="1">
    <source>
        <dbReference type="SAM" id="MobiDB-lite"/>
    </source>
</evidence>
<feature type="transmembrane region" description="Helical" evidence="2">
    <location>
        <begin position="838"/>
        <end position="859"/>
    </location>
</feature>
<dbReference type="InterPro" id="IPR002350">
    <property type="entry name" value="Kazal_dom"/>
</dbReference>
<proteinExistence type="predicted"/>
<feature type="region of interest" description="Disordered" evidence="1">
    <location>
        <begin position="339"/>
        <end position="361"/>
    </location>
</feature>
<dbReference type="SMART" id="SM00215">
    <property type="entry name" value="VWC_out"/>
    <property type="match status" value="1"/>
</dbReference>
<sequence length="906" mass="99810">MKNRLDKAKNLFSMIRVGRLSDIVWTDEKIFTVEVAHNSQNHHQLLPPENKASRKRRMQTRLKLPKSVMVWAGVTSEGKTPLVFFDQNFKLDSQVYQDIILRDFNDSLLPAAFSWVLGQRHVAFKLPGSKPDGLLRKALQREWAKIDVKYPTVESITKHLQTSIKVKEIHRSGSPVTATDNAAVAAVRNVVEADRRVTIDEIMIRLPPGIEIRRSSIGTIMSDVLNFLKVCTRWVQRMEAARAFLEMHQRDGDQLFSSIVTGDESSVHHSTPETKRQSMVWKKPEESAPKKAKSPQQQSGATEHRHRIEHTAVVEDGRPQVESGADDLLIVDAEGVDNHLPKEKKYPPVHTPGDEEEPGDITSPCKPNPCNGSQVCVVNRNCQRGYHCRPYTCVPGCRLGDKSKVVVPANSYLRTLSPTKANCQKVCKCNHRGETEDCMTFACNTNSENCWVDGRKIMHNSKFQRDCNICFCYDGSVTCTKKTCGSPKKKSALPCSCVDHYVPVCGANGKTYPSACLANRCIPVASSVGLPLAASNSFFSDNVLGIPMINLNLEPATNLTRVAPILAILMTISATRAASNMTVVRILYCKRLCRFFTCCVAVNLQLPCNQHPKFPVCDSDNMEHNNICAMLQRRKLLSHHGKCMQHCRNNGPVCGHNGETYASECAAWAERVSVDYGGSCVTVGSTDGTASSRCNGVKCLPLTSVHCPRVFPPGACCPICGAVLLLLPNLAAADSAVDVLRENSPVVVQTIAEALRTKVTVSDCDVYAHLSLESDVVVTVACVADRPTKLQVQACLREADKLRVMVESRSPHLTAELPLSFLVSAVAVEPASKASALFFSWPALLISALLALMLFVPFLHRLHSWLSCSSPHFYTDFTPGSHDGVPLALRPISTPTSLLALMVVYH</sequence>
<feature type="compositionally biased region" description="Basic and acidic residues" evidence="1">
    <location>
        <begin position="265"/>
        <end position="289"/>
    </location>
</feature>
<dbReference type="Proteomes" id="UP001235939">
    <property type="component" value="Chromosome 12"/>
</dbReference>
<dbReference type="InterPro" id="IPR056977">
    <property type="entry name" value="FnI_RECK"/>
</dbReference>
<dbReference type="InterPro" id="IPR001007">
    <property type="entry name" value="VWF_dom"/>
</dbReference>
<accession>A0ABY6L578</accession>
<protein>
    <submittedName>
        <fullName evidence="4">RECK</fullName>
    </submittedName>
</protein>